<sequence>MEDRLVREQEADCARRLFMAKWPHGIQCPRCAQRDFYTIRSRKFALYECRACGHQTTLTAGTVMEGSRTPLRKWFQAIQYLSTGISATRLHKLIGVTYKTAWLMNHKLRRAIQEADGKWQIAGQVHVKGIFYGEQRFHASVHFHKREQPLLAGASLDSKGNLSQVKIKKVNKATLRTRSIDRRAGQAFLNQHVHSSDRPQAVCTLHRYGSTQFFPLVAVCHQAFQWLNATFCGIGSKHLQAYLDEYSFRINQAAQSNSFFAHLLQLSATTRRTTYPCLIRDLLSEAPLQIAVAA</sequence>
<gene>
    <name evidence="2" type="ORF">H7C19_10425</name>
</gene>
<dbReference type="RefSeq" id="WP_185142589.1">
    <property type="nucleotide sequence ID" value="NZ_JACJVP010000017.1"/>
</dbReference>
<evidence type="ECO:0000259" key="1">
    <source>
        <dbReference type="Pfam" id="PF12760"/>
    </source>
</evidence>
<evidence type="ECO:0000313" key="2">
    <source>
        <dbReference type="EMBL" id="MBB6671102.1"/>
    </source>
</evidence>
<organism evidence="2 3">
    <name type="scientific">Cohnella nanjingensis</name>
    <dbReference type="NCBI Taxonomy" id="1387779"/>
    <lineage>
        <taxon>Bacteria</taxon>
        <taxon>Bacillati</taxon>
        <taxon>Bacillota</taxon>
        <taxon>Bacilli</taxon>
        <taxon>Bacillales</taxon>
        <taxon>Paenibacillaceae</taxon>
        <taxon>Cohnella</taxon>
    </lineage>
</organism>
<keyword evidence="3" id="KW-1185">Reference proteome</keyword>
<dbReference type="Proteomes" id="UP000547209">
    <property type="component" value="Unassembled WGS sequence"/>
</dbReference>
<protein>
    <submittedName>
        <fullName evidence="2">Transposase</fullName>
    </submittedName>
</protein>
<dbReference type="AlphaFoldDB" id="A0A7X0RP54"/>
<dbReference type="EMBL" id="JACJVP010000017">
    <property type="protein sequence ID" value="MBB6671102.1"/>
    <property type="molecule type" value="Genomic_DNA"/>
</dbReference>
<evidence type="ECO:0000313" key="3">
    <source>
        <dbReference type="Proteomes" id="UP000547209"/>
    </source>
</evidence>
<reference evidence="2 3" key="1">
    <citation type="submission" date="2020-08" db="EMBL/GenBank/DDBJ databases">
        <title>Cohnella phylogeny.</title>
        <authorList>
            <person name="Dunlap C."/>
        </authorList>
    </citation>
    <scope>NUCLEOTIDE SEQUENCE [LARGE SCALE GENOMIC DNA]</scope>
    <source>
        <strain evidence="2 3">DSM 28246</strain>
    </source>
</reference>
<name>A0A7X0RP54_9BACL</name>
<dbReference type="Pfam" id="PF12760">
    <property type="entry name" value="Zn_ribbon_IS1595"/>
    <property type="match status" value="1"/>
</dbReference>
<comment type="caution">
    <text evidence="2">The sequence shown here is derived from an EMBL/GenBank/DDBJ whole genome shotgun (WGS) entry which is preliminary data.</text>
</comment>
<feature type="domain" description="Transposase zinc-ribbon" evidence="1">
    <location>
        <begin position="9"/>
        <end position="55"/>
    </location>
</feature>
<dbReference type="InterPro" id="IPR024442">
    <property type="entry name" value="Transposase_Zn_ribbon"/>
</dbReference>
<proteinExistence type="predicted"/>
<accession>A0A7X0RP54</accession>